<evidence type="ECO:0000256" key="2">
    <source>
        <dbReference type="ARBA" id="ARBA00022574"/>
    </source>
</evidence>
<feature type="repeat" description="WD" evidence="5">
    <location>
        <begin position="256"/>
        <end position="297"/>
    </location>
</feature>
<dbReference type="STRING" id="53326.A0A016X394"/>
<evidence type="ECO:0000259" key="6">
    <source>
        <dbReference type="Pfam" id="PF08154"/>
    </source>
</evidence>
<keyword evidence="4" id="KW-0539">Nucleus</keyword>
<dbReference type="GO" id="GO:0005730">
    <property type="term" value="C:nucleolus"/>
    <property type="evidence" value="ECO:0007669"/>
    <property type="project" value="UniProtKB-SubCell"/>
</dbReference>
<evidence type="ECO:0000256" key="5">
    <source>
        <dbReference type="PROSITE-ProRule" id="PRU00221"/>
    </source>
</evidence>
<dbReference type="InterPro" id="IPR019775">
    <property type="entry name" value="WD40_repeat_CS"/>
</dbReference>
<feature type="repeat" description="WD" evidence="5">
    <location>
        <begin position="410"/>
        <end position="452"/>
    </location>
</feature>
<evidence type="ECO:0000313" key="8">
    <source>
        <dbReference type="Proteomes" id="UP000024635"/>
    </source>
</evidence>
<dbReference type="InterPro" id="IPR020472">
    <property type="entry name" value="WD40_PAC1"/>
</dbReference>
<dbReference type="PROSITE" id="PS50082">
    <property type="entry name" value="WD_REPEATS_2"/>
    <property type="match status" value="4"/>
</dbReference>
<dbReference type="EMBL" id="JARK01000001">
    <property type="protein sequence ID" value="EYC46311.1"/>
    <property type="molecule type" value="Genomic_DNA"/>
</dbReference>
<evidence type="ECO:0000256" key="3">
    <source>
        <dbReference type="ARBA" id="ARBA00022737"/>
    </source>
</evidence>
<organism evidence="7 8">
    <name type="scientific">Ancylostoma ceylanicum</name>
    <dbReference type="NCBI Taxonomy" id="53326"/>
    <lineage>
        <taxon>Eukaryota</taxon>
        <taxon>Metazoa</taxon>
        <taxon>Ecdysozoa</taxon>
        <taxon>Nematoda</taxon>
        <taxon>Chromadorea</taxon>
        <taxon>Rhabditida</taxon>
        <taxon>Rhabditina</taxon>
        <taxon>Rhabditomorpha</taxon>
        <taxon>Strongyloidea</taxon>
        <taxon>Ancylostomatidae</taxon>
        <taxon>Ancylostomatinae</taxon>
        <taxon>Ancylostoma</taxon>
    </lineage>
</organism>
<gene>
    <name evidence="7" type="primary">Acey_s0401.g773</name>
    <name evidence="7" type="synonym">Acey-tag-345</name>
    <name evidence="7" type="ORF">Y032_0401g773</name>
</gene>
<dbReference type="Pfam" id="PF00400">
    <property type="entry name" value="WD40"/>
    <property type="match status" value="4"/>
</dbReference>
<dbReference type="InterPro" id="IPR015943">
    <property type="entry name" value="WD40/YVTN_repeat-like_dom_sf"/>
</dbReference>
<dbReference type="AlphaFoldDB" id="A0A016X394"/>
<accession>A0A016X394</accession>
<protein>
    <recommendedName>
        <fullName evidence="6">NLE domain-containing protein</fullName>
    </recommendedName>
</protein>
<comment type="caution">
    <text evidence="7">The sequence shown here is derived from an EMBL/GenBank/DDBJ whole genome shotgun (WGS) entry which is preliminary data.</text>
</comment>
<comment type="subcellular location">
    <subcellularLocation>
        <location evidence="1">Nucleus</location>
        <location evidence="1">Nucleolus</location>
    </subcellularLocation>
</comment>
<dbReference type="Proteomes" id="UP000024635">
    <property type="component" value="Unassembled WGS sequence"/>
</dbReference>
<proteinExistence type="predicted"/>
<dbReference type="CDD" id="cd00200">
    <property type="entry name" value="WD40"/>
    <property type="match status" value="1"/>
</dbReference>
<dbReference type="Pfam" id="PF08154">
    <property type="entry name" value="NLE"/>
    <property type="match status" value="1"/>
</dbReference>
<sequence length="485" mass="54410">MMTWIADKRGRLDRLGGLVVSDRRYMEAIPRISSEIEDFVLVIHFPSWEAWSDMEERSCDLLGAGDVGHVQVSFFSEEETLKDIPSAVFDVPISATYDNLNALVNKTILAVHDQWNEKRFEFLIGETFVRSSLAEFIEEHSVDTETVLKIECILGKETPHSLYDIPAPDWVSSITISASHIFSTTYSGEVIVIDKEGKQILESHRDKGSAYKCSVLLRNERDPSKLDGERIIVGGENQMLTLLEVEHNALVPKTVFRGHERSVESADVNCDCTRLVSGGFDSTIKVWNLESDEDTVFDKTTNGDKHAKKRKENFITKVPMVTLGGHKDAVVALKWCTWNNNQVVSASWDHSIGLWDLQLAGEVSRIRGSKAFTSIDVNKKSGLVISSNTDSVPRLYDPRSHDGSLVKQSFIGHTGWVTCVRWDPNDDSCFVSSSFDKSLKMWDIRSSKTSLFDLYGHEDRVLCCAWSERLIASGSADSTVKVFSL</sequence>
<dbReference type="Gene3D" id="2.130.10.10">
    <property type="entry name" value="YVTN repeat-like/Quinoprotein amine dehydrogenase"/>
    <property type="match status" value="2"/>
</dbReference>
<dbReference type="InterPro" id="IPR001680">
    <property type="entry name" value="WD40_rpt"/>
</dbReference>
<dbReference type="SUPFAM" id="SSF50978">
    <property type="entry name" value="WD40 repeat-like"/>
    <property type="match status" value="1"/>
</dbReference>
<keyword evidence="8" id="KW-1185">Reference proteome</keyword>
<evidence type="ECO:0000313" key="7">
    <source>
        <dbReference type="EMBL" id="EYC46311.1"/>
    </source>
</evidence>
<dbReference type="SMART" id="SM00320">
    <property type="entry name" value="WD40"/>
    <property type="match status" value="6"/>
</dbReference>
<feature type="repeat" description="WD" evidence="5">
    <location>
        <begin position="454"/>
        <end position="485"/>
    </location>
</feature>
<dbReference type="PROSITE" id="PS50294">
    <property type="entry name" value="WD_REPEATS_REGION"/>
    <property type="match status" value="4"/>
</dbReference>
<keyword evidence="2 5" id="KW-0853">WD repeat</keyword>
<name>A0A016X394_9BILA</name>
<evidence type="ECO:0000256" key="4">
    <source>
        <dbReference type="ARBA" id="ARBA00023242"/>
    </source>
</evidence>
<dbReference type="PROSITE" id="PS00678">
    <property type="entry name" value="WD_REPEATS_1"/>
    <property type="match status" value="2"/>
</dbReference>
<evidence type="ECO:0000256" key="1">
    <source>
        <dbReference type="ARBA" id="ARBA00004604"/>
    </source>
</evidence>
<dbReference type="PANTHER" id="PTHR19855:SF11">
    <property type="entry name" value="RIBOSOME BIOGENESIS PROTEIN WDR12"/>
    <property type="match status" value="1"/>
</dbReference>
<feature type="domain" description="NLE" evidence="6">
    <location>
        <begin position="70"/>
        <end position="137"/>
    </location>
</feature>
<dbReference type="InterPro" id="IPR012972">
    <property type="entry name" value="NLE"/>
</dbReference>
<dbReference type="OrthoDB" id="6253837at2759"/>
<feature type="repeat" description="WD" evidence="5">
    <location>
        <begin position="323"/>
        <end position="365"/>
    </location>
</feature>
<dbReference type="InterPro" id="IPR036322">
    <property type="entry name" value="WD40_repeat_dom_sf"/>
</dbReference>
<reference evidence="8" key="1">
    <citation type="journal article" date="2015" name="Nat. Genet.">
        <title>The genome and transcriptome of the zoonotic hookworm Ancylostoma ceylanicum identify infection-specific gene families.</title>
        <authorList>
            <person name="Schwarz E.M."/>
            <person name="Hu Y."/>
            <person name="Antoshechkin I."/>
            <person name="Miller M.M."/>
            <person name="Sternberg P.W."/>
            <person name="Aroian R.V."/>
        </authorList>
    </citation>
    <scope>NUCLEOTIDE SEQUENCE</scope>
    <source>
        <strain evidence="8">HY135</strain>
    </source>
</reference>
<dbReference type="PANTHER" id="PTHR19855">
    <property type="entry name" value="WD40 REPEAT PROTEIN 12, 37"/>
    <property type="match status" value="1"/>
</dbReference>
<keyword evidence="3" id="KW-0677">Repeat</keyword>
<dbReference type="PRINTS" id="PR00320">
    <property type="entry name" value="GPROTEINBRPT"/>
</dbReference>